<evidence type="ECO:0000313" key="2">
    <source>
        <dbReference type="EMBL" id="KAK8502450.1"/>
    </source>
</evidence>
<name>A0ABR2B6C7_9ROSI</name>
<protein>
    <submittedName>
        <fullName evidence="2">Uncharacterized protein</fullName>
    </submittedName>
</protein>
<dbReference type="Proteomes" id="UP001472677">
    <property type="component" value="Unassembled WGS sequence"/>
</dbReference>
<accession>A0ABR2B6C7</accession>
<comment type="caution">
    <text evidence="2">The sequence shown here is derived from an EMBL/GenBank/DDBJ whole genome shotgun (WGS) entry which is preliminary data.</text>
</comment>
<feature type="compositionally biased region" description="Polar residues" evidence="1">
    <location>
        <begin position="139"/>
        <end position="150"/>
    </location>
</feature>
<reference evidence="2 3" key="1">
    <citation type="journal article" date="2024" name="G3 (Bethesda)">
        <title>Genome assembly of Hibiscus sabdariffa L. provides insights into metabolisms of medicinal natural products.</title>
        <authorList>
            <person name="Kim T."/>
        </authorList>
    </citation>
    <scope>NUCLEOTIDE SEQUENCE [LARGE SCALE GENOMIC DNA]</scope>
    <source>
        <strain evidence="2">TK-2024</strain>
        <tissue evidence="2">Old leaves</tissue>
    </source>
</reference>
<organism evidence="2 3">
    <name type="scientific">Hibiscus sabdariffa</name>
    <name type="common">roselle</name>
    <dbReference type="NCBI Taxonomy" id="183260"/>
    <lineage>
        <taxon>Eukaryota</taxon>
        <taxon>Viridiplantae</taxon>
        <taxon>Streptophyta</taxon>
        <taxon>Embryophyta</taxon>
        <taxon>Tracheophyta</taxon>
        <taxon>Spermatophyta</taxon>
        <taxon>Magnoliopsida</taxon>
        <taxon>eudicotyledons</taxon>
        <taxon>Gunneridae</taxon>
        <taxon>Pentapetalae</taxon>
        <taxon>rosids</taxon>
        <taxon>malvids</taxon>
        <taxon>Malvales</taxon>
        <taxon>Malvaceae</taxon>
        <taxon>Malvoideae</taxon>
        <taxon>Hibiscus</taxon>
    </lineage>
</organism>
<feature type="region of interest" description="Disordered" evidence="1">
    <location>
        <begin position="135"/>
        <end position="174"/>
    </location>
</feature>
<evidence type="ECO:0000313" key="3">
    <source>
        <dbReference type="Proteomes" id="UP001472677"/>
    </source>
</evidence>
<dbReference type="EMBL" id="JBBPBM010000169">
    <property type="protein sequence ID" value="KAK8502450.1"/>
    <property type="molecule type" value="Genomic_DNA"/>
</dbReference>
<keyword evidence="3" id="KW-1185">Reference proteome</keyword>
<gene>
    <name evidence="2" type="ORF">V6N12_020042</name>
</gene>
<sequence>MDPYNSSDFLGNPTLHLVIPSNSCPPDGLPKATNPTTLEPSEDVIVVNNRTEADVLILDAEMVEIGDRLASGKNVLQACDEAMAVEGQQTSDVADGSNTSGAGLTAKEIHIRPSFCDMVGGSRFSILHSFEEGDEHQHASTLSSSATRGGTETPKSHSMVGSQSPMGPRVHSPNVTKVATMNHNKSDQLSVARESTSTH</sequence>
<evidence type="ECO:0000256" key="1">
    <source>
        <dbReference type="SAM" id="MobiDB-lite"/>
    </source>
</evidence>
<proteinExistence type="predicted"/>